<evidence type="ECO:0000313" key="6">
    <source>
        <dbReference type="Proteomes" id="UP000008204"/>
    </source>
</evidence>
<dbReference type="SUPFAM" id="SSF47473">
    <property type="entry name" value="EF-hand"/>
    <property type="match status" value="1"/>
</dbReference>
<dbReference type="HOGENOM" id="CLU_013718_0_0_3"/>
<dbReference type="Proteomes" id="UP000008204">
    <property type="component" value="Chromosome"/>
</dbReference>
<keyword evidence="1" id="KW-0677">Repeat</keyword>
<evidence type="ECO:0000256" key="2">
    <source>
        <dbReference type="ARBA" id="ARBA00022837"/>
    </source>
</evidence>
<dbReference type="PROSITE" id="PS00018">
    <property type="entry name" value="EF_HAND_1"/>
    <property type="match status" value="3"/>
</dbReference>
<dbReference type="Pfam" id="PF13499">
    <property type="entry name" value="EF-hand_7"/>
    <property type="match status" value="1"/>
</dbReference>
<keyword evidence="3" id="KW-1133">Transmembrane helix</keyword>
<dbReference type="GO" id="GO:0005509">
    <property type="term" value="F:calcium ion binding"/>
    <property type="evidence" value="ECO:0007669"/>
    <property type="project" value="InterPro"/>
</dbReference>
<evidence type="ECO:0000256" key="1">
    <source>
        <dbReference type="ARBA" id="ARBA00022737"/>
    </source>
</evidence>
<keyword evidence="3" id="KW-0472">Membrane</keyword>
<gene>
    <name evidence="5" type="ordered locus">PCC8801_0739</name>
</gene>
<evidence type="ECO:0000313" key="5">
    <source>
        <dbReference type="EMBL" id="ACK64823.1"/>
    </source>
</evidence>
<feature type="domain" description="EF-hand" evidence="4">
    <location>
        <begin position="740"/>
        <end position="775"/>
    </location>
</feature>
<feature type="transmembrane region" description="Helical" evidence="3">
    <location>
        <begin position="273"/>
        <end position="291"/>
    </location>
</feature>
<name>B7JXR6_RIPO1</name>
<feature type="transmembrane region" description="Helical" evidence="3">
    <location>
        <begin position="75"/>
        <end position="97"/>
    </location>
</feature>
<dbReference type="InterPro" id="IPR002048">
    <property type="entry name" value="EF_hand_dom"/>
</dbReference>
<feature type="domain" description="EF-hand" evidence="4">
    <location>
        <begin position="776"/>
        <end position="811"/>
    </location>
</feature>
<evidence type="ECO:0000259" key="4">
    <source>
        <dbReference type="PROSITE" id="PS50222"/>
    </source>
</evidence>
<dbReference type="CDD" id="cd00051">
    <property type="entry name" value="EFh"/>
    <property type="match status" value="1"/>
</dbReference>
<dbReference type="SMART" id="SM00054">
    <property type="entry name" value="EFh"/>
    <property type="match status" value="3"/>
</dbReference>
<reference evidence="6" key="1">
    <citation type="journal article" date="2011" name="MBio">
        <title>Novel metabolic attributes of the genus Cyanothece, comprising a group of unicellular nitrogen-fixing Cyanobacteria.</title>
        <authorList>
            <person name="Bandyopadhyay A."/>
            <person name="Elvitigala T."/>
            <person name="Welsh E."/>
            <person name="Stockel J."/>
            <person name="Liberton M."/>
            <person name="Min H."/>
            <person name="Sherman L.A."/>
            <person name="Pakrasi H.B."/>
        </authorList>
    </citation>
    <scope>NUCLEOTIDE SEQUENCE [LARGE SCALE GENOMIC DNA]</scope>
    <source>
        <strain evidence="6">PCC 8801</strain>
    </source>
</reference>
<accession>B7JXR6</accession>
<feature type="transmembrane region" description="Helical" evidence="3">
    <location>
        <begin position="12"/>
        <end position="30"/>
    </location>
</feature>
<dbReference type="InterPro" id="IPR011992">
    <property type="entry name" value="EF-hand-dom_pair"/>
</dbReference>
<dbReference type="Pfam" id="PF13202">
    <property type="entry name" value="EF-hand_5"/>
    <property type="match status" value="1"/>
</dbReference>
<dbReference type="PANTHER" id="PTHR23050">
    <property type="entry name" value="CALCIUM BINDING PROTEIN"/>
    <property type="match status" value="1"/>
</dbReference>
<organism evidence="5 6">
    <name type="scientific">Rippkaea orientalis (strain PCC 8801 / RF-1)</name>
    <name type="common">Cyanothece sp. (strain PCC 8801)</name>
    <dbReference type="NCBI Taxonomy" id="41431"/>
    <lineage>
        <taxon>Bacteria</taxon>
        <taxon>Bacillati</taxon>
        <taxon>Cyanobacteriota</taxon>
        <taxon>Cyanophyceae</taxon>
        <taxon>Oscillatoriophycideae</taxon>
        <taxon>Chroococcales</taxon>
        <taxon>Aphanothecaceae</taxon>
        <taxon>Rippkaea</taxon>
        <taxon>Rippkaea orientalis</taxon>
    </lineage>
</organism>
<evidence type="ECO:0000256" key="3">
    <source>
        <dbReference type="SAM" id="Phobius"/>
    </source>
</evidence>
<keyword evidence="3" id="KW-0812">Transmembrane</keyword>
<dbReference type="InterPro" id="IPR050145">
    <property type="entry name" value="Centrin_CML-like"/>
</dbReference>
<sequence length="815" mass="93774">MFAKIPEKQMHRVRWVLAVGWLVLIASLFYDPISYWLTLPENTWSPLSISNITALECVKVQGNCIKETPYAVGAILFWAFIVPTGVFVLMVLGLEAWRRICPLSFMSQLPRALGFQRHRKRVDATTGKTRYELIKVDPDSWLGRNHLYLQMVLFYIGITSRILFVNSNRIALGVFLLATIASAMAVNYFYAGKSWCQYICPMAPVEQVFGQPRGLLNSTAHMGERQTITQSMCRTVNAEGKEHSACVACYSPCMDIDSERSYWEAITKPEYQWLYYAYVGLTVGYFVYPFLFAGNWEYLLSAAWAHQENQLQTLFNPGFYILDHAIAIPKIIATPLTIGVFGLVGYYVGRKIEKLYKAYRFRNHKLVTPEVVRHRLFTLCTFFIFNFFFVFGGSNFVRLLPVQLRYLFPLVMAVCSGLWLYRTWPRNPHVYHREGLASRLRKQLGKLKLNISQFLDGRSLDDLNVDEVYVLAKILPGFDKEKQLQAYKAILKDALNEGYVDAAESLEFFRHMRVELNLTDEEHGLIVTELEVENPSVLDIVNRKNHEDWLRQESYRQALLDTIVESSKDHPHQAMVLDLFDVMTGQKSFDYFNEVLKKLSADELKAVQAIREEYSITPEEEQEILIHSNPNQLWQTMAYTLSAIEHLDAIAQGKQGVSCNIGAIDQKQMAFYEQTFKKFDKDGNNALSVAELHALLRAVGRSYSSERLREIVDLITGRPNSNSLTFVEFTNLIHRDLTDTPEEAMLQRFRFFDTDGSGNISLEELRLCLRDIDTGLSDSEIEEMLKLADTSGDQELSYEEFCQIFEQFKTVSHRS</sequence>
<dbReference type="PROSITE" id="PS50222">
    <property type="entry name" value="EF_HAND_2"/>
    <property type="match status" value="3"/>
</dbReference>
<feature type="transmembrane region" description="Helical" evidence="3">
    <location>
        <begin position="147"/>
        <end position="164"/>
    </location>
</feature>
<dbReference type="Gene3D" id="1.10.238.10">
    <property type="entry name" value="EF-hand"/>
    <property type="match status" value="1"/>
</dbReference>
<dbReference type="EMBL" id="CP001287">
    <property type="protein sequence ID" value="ACK64823.1"/>
    <property type="molecule type" value="Genomic_DNA"/>
</dbReference>
<feature type="transmembrane region" description="Helical" evidence="3">
    <location>
        <begin position="170"/>
        <end position="190"/>
    </location>
</feature>
<dbReference type="FunFam" id="1.10.238.10:FF:000001">
    <property type="entry name" value="Calmodulin 1"/>
    <property type="match status" value="1"/>
</dbReference>
<feature type="domain" description="EF-hand" evidence="4">
    <location>
        <begin position="667"/>
        <end position="702"/>
    </location>
</feature>
<dbReference type="eggNOG" id="COG5126">
    <property type="taxonomic scope" value="Bacteria"/>
</dbReference>
<dbReference type="KEGG" id="cyp:PCC8801_0739"/>
<dbReference type="STRING" id="41431.PCC8801_0739"/>
<feature type="transmembrane region" description="Helical" evidence="3">
    <location>
        <begin position="376"/>
        <end position="397"/>
    </location>
</feature>
<proteinExistence type="predicted"/>
<keyword evidence="6" id="KW-1185">Reference proteome</keyword>
<protein>
    <submittedName>
        <fullName evidence="5">Putative signal transduction protein with EFhand domain</fullName>
    </submittedName>
</protein>
<dbReference type="AlphaFoldDB" id="B7JXR6"/>
<dbReference type="eggNOG" id="COG0348">
    <property type="taxonomic scope" value="Bacteria"/>
</dbReference>
<dbReference type="InterPro" id="IPR018247">
    <property type="entry name" value="EF_Hand_1_Ca_BS"/>
</dbReference>
<keyword evidence="2" id="KW-0106">Calcium</keyword>
<feature type="transmembrane region" description="Helical" evidence="3">
    <location>
        <begin position="326"/>
        <end position="348"/>
    </location>
</feature>
<dbReference type="RefSeq" id="WP_012594099.1">
    <property type="nucleotide sequence ID" value="NC_011726.1"/>
</dbReference>
<dbReference type="OrthoDB" id="8360592at2"/>